<dbReference type="Pfam" id="PF07690">
    <property type="entry name" value="MFS_1"/>
    <property type="match status" value="1"/>
</dbReference>
<keyword evidence="1 4" id="KW-0812">Transmembrane</keyword>
<accession>A0A9D2B4N9</accession>
<feature type="transmembrane region" description="Helical" evidence="4">
    <location>
        <begin position="86"/>
        <end position="108"/>
    </location>
</feature>
<dbReference type="PANTHER" id="PTHR23523:SF2">
    <property type="entry name" value="2-NITROIMIDAZOLE TRANSPORTER"/>
    <property type="match status" value="1"/>
</dbReference>
<organism evidence="6 7">
    <name type="scientific">Candidatus Halomonas stercoripullorum</name>
    <dbReference type="NCBI Taxonomy" id="2838617"/>
    <lineage>
        <taxon>Bacteria</taxon>
        <taxon>Pseudomonadati</taxon>
        <taxon>Pseudomonadota</taxon>
        <taxon>Gammaproteobacteria</taxon>
        <taxon>Oceanospirillales</taxon>
        <taxon>Halomonadaceae</taxon>
        <taxon>Halomonas</taxon>
    </lineage>
</organism>
<evidence type="ECO:0000313" key="7">
    <source>
        <dbReference type="Proteomes" id="UP000824248"/>
    </source>
</evidence>
<sequence>MVVVGLNLRPALSSLAPLLSRITQETGLSPLAIGALTTLPVLCLGIFAPLAPWLARRMGAEKALALALGILILGLSMRGFPALPLLYAGTLLAGAAIGIGGTLLPALVKRELPGSADLMTGVYTTALCLGGALGAGLSIPLTNLLGSWRLSLASWSLLGMLALALWWWHMPRTPRQLIATSHGSMRQLMAQPLAWQVMLLMGTQSSLAYVVFGWLPALLQVRGYTDAEAGWLMAASVMVQLVSALGSPWLARFSRDQRPALLLVLGCIAAGLWLLLQADFRWRWLGVVLLGLGQGGSFSLTLTLIVL</sequence>
<dbReference type="InterPro" id="IPR052524">
    <property type="entry name" value="MFS_Cyanate_Porter"/>
</dbReference>
<evidence type="ECO:0000256" key="2">
    <source>
        <dbReference type="ARBA" id="ARBA00022989"/>
    </source>
</evidence>
<feature type="transmembrane region" description="Helical" evidence="4">
    <location>
        <begin position="63"/>
        <end position="80"/>
    </location>
</feature>
<proteinExistence type="predicted"/>
<dbReference type="PANTHER" id="PTHR23523">
    <property type="match status" value="1"/>
</dbReference>
<evidence type="ECO:0000313" key="6">
    <source>
        <dbReference type="EMBL" id="HIX61058.1"/>
    </source>
</evidence>
<dbReference type="PROSITE" id="PS50850">
    <property type="entry name" value="MFS"/>
    <property type="match status" value="1"/>
</dbReference>
<evidence type="ECO:0000259" key="5">
    <source>
        <dbReference type="PROSITE" id="PS50850"/>
    </source>
</evidence>
<dbReference type="InterPro" id="IPR036259">
    <property type="entry name" value="MFS_trans_sf"/>
</dbReference>
<feature type="non-terminal residue" evidence="6">
    <location>
        <position position="307"/>
    </location>
</feature>
<dbReference type="InterPro" id="IPR020846">
    <property type="entry name" value="MFS_dom"/>
</dbReference>
<feature type="transmembrane region" description="Helical" evidence="4">
    <location>
        <begin position="260"/>
        <end position="278"/>
    </location>
</feature>
<feature type="transmembrane region" description="Helical" evidence="4">
    <location>
        <begin position="120"/>
        <end position="141"/>
    </location>
</feature>
<dbReference type="InterPro" id="IPR011701">
    <property type="entry name" value="MFS"/>
</dbReference>
<reference evidence="6" key="1">
    <citation type="journal article" date="2021" name="PeerJ">
        <title>Extensive microbial diversity within the chicken gut microbiome revealed by metagenomics and culture.</title>
        <authorList>
            <person name="Gilroy R."/>
            <person name="Ravi A."/>
            <person name="Getino M."/>
            <person name="Pursley I."/>
            <person name="Horton D.L."/>
            <person name="Alikhan N.F."/>
            <person name="Baker D."/>
            <person name="Gharbi K."/>
            <person name="Hall N."/>
            <person name="Watson M."/>
            <person name="Adriaenssens E.M."/>
            <person name="Foster-Nyarko E."/>
            <person name="Jarju S."/>
            <person name="Secka A."/>
            <person name="Antonio M."/>
            <person name="Oren A."/>
            <person name="Chaudhuri R.R."/>
            <person name="La Ragione R."/>
            <person name="Hildebrand F."/>
            <person name="Pallen M.J."/>
        </authorList>
    </citation>
    <scope>NUCLEOTIDE SEQUENCE</scope>
    <source>
        <strain evidence="6">1193</strain>
    </source>
</reference>
<feature type="transmembrane region" description="Helical" evidence="4">
    <location>
        <begin position="147"/>
        <end position="168"/>
    </location>
</feature>
<reference evidence="6" key="2">
    <citation type="submission" date="2021-04" db="EMBL/GenBank/DDBJ databases">
        <authorList>
            <person name="Gilroy R."/>
        </authorList>
    </citation>
    <scope>NUCLEOTIDE SEQUENCE</scope>
    <source>
        <strain evidence="6">1193</strain>
    </source>
</reference>
<dbReference type="SUPFAM" id="SSF103473">
    <property type="entry name" value="MFS general substrate transporter"/>
    <property type="match status" value="1"/>
</dbReference>
<keyword evidence="2 4" id="KW-1133">Transmembrane helix</keyword>
<feature type="transmembrane region" description="Helical" evidence="4">
    <location>
        <begin position="28"/>
        <end position="51"/>
    </location>
</feature>
<name>A0A9D2B4N9_9GAMM</name>
<evidence type="ECO:0000256" key="3">
    <source>
        <dbReference type="ARBA" id="ARBA00023136"/>
    </source>
</evidence>
<feature type="domain" description="Major facilitator superfamily (MFS) profile" evidence="5">
    <location>
        <begin position="1"/>
        <end position="307"/>
    </location>
</feature>
<dbReference type="Proteomes" id="UP000824248">
    <property type="component" value="Unassembled WGS sequence"/>
</dbReference>
<keyword evidence="3 4" id="KW-0472">Membrane</keyword>
<evidence type="ECO:0000256" key="1">
    <source>
        <dbReference type="ARBA" id="ARBA00022692"/>
    </source>
</evidence>
<evidence type="ECO:0000256" key="4">
    <source>
        <dbReference type="SAM" id="Phobius"/>
    </source>
</evidence>
<dbReference type="Gene3D" id="1.20.1250.20">
    <property type="entry name" value="MFS general substrate transporter like domains"/>
    <property type="match status" value="1"/>
</dbReference>
<dbReference type="AlphaFoldDB" id="A0A9D2B4N9"/>
<comment type="caution">
    <text evidence="6">The sequence shown here is derived from an EMBL/GenBank/DDBJ whole genome shotgun (WGS) entry which is preliminary data.</text>
</comment>
<feature type="transmembrane region" description="Helical" evidence="4">
    <location>
        <begin position="229"/>
        <end position="251"/>
    </location>
</feature>
<feature type="transmembrane region" description="Helical" evidence="4">
    <location>
        <begin position="284"/>
        <end position="306"/>
    </location>
</feature>
<gene>
    <name evidence="6" type="ORF">H9854_02330</name>
</gene>
<protein>
    <submittedName>
        <fullName evidence="6">MFS transporter</fullName>
    </submittedName>
</protein>
<dbReference type="EMBL" id="DXFC01000067">
    <property type="protein sequence ID" value="HIX61058.1"/>
    <property type="molecule type" value="Genomic_DNA"/>
</dbReference>
<dbReference type="GO" id="GO:0022857">
    <property type="term" value="F:transmembrane transporter activity"/>
    <property type="evidence" value="ECO:0007669"/>
    <property type="project" value="InterPro"/>
</dbReference>
<feature type="transmembrane region" description="Helical" evidence="4">
    <location>
        <begin position="193"/>
        <end position="217"/>
    </location>
</feature>